<dbReference type="InterPro" id="IPR008979">
    <property type="entry name" value="Galactose-bd-like_sf"/>
</dbReference>
<dbReference type="GO" id="GO:0005975">
    <property type="term" value="P:carbohydrate metabolic process"/>
    <property type="evidence" value="ECO:0007669"/>
    <property type="project" value="InterPro"/>
</dbReference>
<comment type="caution">
    <text evidence="4">The sequence shown here is derived from an EMBL/GenBank/DDBJ whole genome shotgun (WGS) entry which is preliminary data.</text>
</comment>
<dbReference type="Pfam" id="PF03422">
    <property type="entry name" value="CBM_6"/>
    <property type="match status" value="1"/>
</dbReference>
<sequence>MKKILLSASFLLITGYMFATDLISGQTYRLSLGEKVLSVKDGSLANNSDVVSWTETNVNAQRWVLVSGEGKGYQWMNAYTGQYLACRGNVISGAQICQMISGESAATWEIVPVKNQADLYYITQSGLFLEVADVDSDGESVRLSTKKSGTLAERQMWKLEVVEAQPNYLTEATRDAMMEGWKKNYYNDSQGRLGEGGFWGDAEMFEVVLDAYEVTGDIQYKTMFDKLHADFIARQGNNWESNDFNDDIAWIVIASVRGYLMTGKQSYLDVAKSNFDMMYERAAVLPHDMLIWNASENPYGTNSCINGPAGVAACYLAIATGDESYYEKARKTYAAQREYLYKPSTGQVYDSFTWQKGVPSNYNTWASTYNQGTFLGTAVMLYNHYGDEQYKEDAQMIMKYTREQMCNEFGVIKVCQGVVDDQGKLVGDLPGFKGILMRYVRRFMVDLYQPDCAEWMAINAFQAYNNRNSDGVSCTAWLTKTVEEYTTYVPFTNYNKDPFGPSTAVSAAFNSYIGDKTVRKDAFRGIEAENFDYLKGIYTLSVDGVDSPVMGGDNMAAAAYTGYHNVDFGPYYAKSLEFRVLPQRPNSKIEVYLDSPDGELLGTVTLPNEQEWQTVSLELLKPLDGMRNIYLKYTRGTGAAKLQLDNFQFKQEGYTSQDITDNGGTLTTSVEVSTKLPGVGAVIDNQVTTALVGTVSGDAWIQYQSPYPVVLKGYLLVAAEGTQEGDPKSWKLQASEDGKRWIDVDTQNNQTFETRYQKKQYDTSVVEAYTYFRLFVSDRQGNGDRFQLAEWQLFGTALADNCITTDGGMISAQYSDGIEKLIDKDVISTYRTNASDFWVEYEAEAAYTPLFYSITTADTPESDPKSWILYASKDGNTWIKMDQRTGQLFPYRGATYTYSFTTSPSTIDSEYTYFKLHVTENNGASDTRLAEWQLTGRYVSQTFYNDITANGGELTSSLNEAINSETLKRLTDNDGNTFYTFGGDVAPWIEYKSSIEVKLKSFSIVSADEPDKDPVMIKVEYKNEGDARFKRAFRGEVAFTKRNERVYVSCPRVVSGQCFRLTIETVSGEGNEAKIAEFELYGNGILADDLTSVATITPQYESENPEETADKLIDKDVDSKYCGPFSSLSAWICCEVPEPVKVNMYSLTSGNDNEGRDPRSWVLEASNDGVDWVTIDSRSNQSFSDRQITQYYTCNQEGQSYSDFRLRVTENHGEGMLQLSEWQLFVDLSVGIESETAIEAFVDIRVINNRLYIDVPETAQVQVCDLTGMLIHDEKIQSGVSYIPMANLNGGMYIVRIQLSNRTISRKFIK</sequence>
<dbReference type="PROSITE" id="PS51175">
    <property type="entry name" value="CBM6"/>
    <property type="match status" value="1"/>
</dbReference>
<proteinExistence type="predicted"/>
<dbReference type="InterPro" id="IPR005198">
    <property type="entry name" value="Glyco_hydro_76"/>
</dbReference>
<dbReference type="PANTHER" id="PTHR47791">
    <property type="entry name" value="MEIOTICALLY UP-REGULATED GENE 191 PROTEIN"/>
    <property type="match status" value="1"/>
</dbReference>
<evidence type="ECO:0000313" key="4">
    <source>
        <dbReference type="EMBL" id="KAA3765187.1"/>
    </source>
</evidence>
<feature type="chain" id="PRO_5029744946" evidence="2">
    <location>
        <begin position="20"/>
        <end position="1310"/>
    </location>
</feature>
<keyword evidence="1 2" id="KW-0732">Signal</keyword>
<dbReference type="Pfam" id="PF03663">
    <property type="entry name" value="Glyco_hydro_76"/>
    <property type="match status" value="1"/>
</dbReference>
<dbReference type="CDD" id="cd00161">
    <property type="entry name" value="beta-trefoil_Ricin-like"/>
    <property type="match status" value="1"/>
</dbReference>
<dbReference type="Gene3D" id="1.50.10.20">
    <property type="match status" value="1"/>
</dbReference>
<evidence type="ECO:0000259" key="3">
    <source>
        <dbReference type="PROSITE" id="PS51175"/>
    </source>
</evidence>
<dbReference type="InterPro" id="IPR053169">
    <property type="entry name" value="MUG_Protein"/>
</dbReference>
<dbReference type="NCBIfam" id="TIGR04183">
    <property type="entry name" value="Por_Secre_tail"/>
    <property type="match status" value="1"/>
</dbReference>
<dbReference type="InterPro" id="IPR006584">
    <property type="entry name" value="Cellulose-bd_IV"/>
</dbReference>
<dbReference type="GO" id="GO:0030246">
    <property type="term" value="F:carbohydrate binding"/>
    <property type="evidence" value="ECO:0007669"/>
    <property type="project" value="InterPro"/>
</dbReference>
<protein>
    <submittedName>
        <fullName evidence="4">Carbohydrate-binding protein</fullName>
    </submittedName>
</protein>
<evidence type="ECO:0000313" key="5">
    <source>
        <dbReference type="Proteomes" id="UP000422221"/>
    </source>
</evidence>
<dbReference type="InterPro" id="IPR035992">
    <property type="entry name" value="Ricin_B-like_lectins"/>
</dbReference>
<dbReference type="CDD" id="cd04084">
    <property type="entry name" value="CBM6_xylanase-like"/>
    <property type="match status" value="1"/>
</dbReference>
<accession>A0A7J4XIK2</accession>
<dbReference type="SUPFAM" id="SSF49785">
    <property type="entry name" value="Galactose-binding domain-like"/>
    <property type="match status" value="4"/>
</dbReference>
<gene>
    <name evidence="4" type="ORF">F3F73_11460</name>
</gene>
<dbReference type="Pfam" id="PF00754">
    <property type="entry name" value="F5_F8_type_C"/>
    <property type="match status" value="1"/>
</dbReference>
<dbReference type="Proteomes" id="UP000422221">
    <property type="component" value="Unassembled WGS sequence"/>
</dbReference>
<dbReference type="InterPro" id="IPR026444">
    <property type="entry name" value="Secre_tail"/>
</dbReference>
<dbReference type="Gene3D" id="2.80.10.50">
    <property type="match status" value="1"/>
</dbReference>
<dbReference type="PROSITE" id="PS50231">
    <property type="entry name" value="RICIN_B_LECTIN"/>
    <property type="match status" value="1"/>
</dbReference>
<dbReference type="SMART" id="SM00606">
    <property type="entry name" value="CBD_IV"/>
    <property type="match status" value="1"/>
</dbReference>
<dbReference type="InterPro" id="IPR008928">
    <property type="entry name" value="6-hairpin_glycosidase_sf"/>
</dbReference>
<dbReference type="EMBL" id="VWMK01000010">
    <property type="protein sequence ID" value="KAA3765187.1"/>
    <property type="molecule type" value="Genomic_DNA"/>
</dbReference>
<dbReference type="SUPFAM" id="SSF50370">
    <property type="entry name" value="Ricin B-like lectins"/>
    <property type="match status" value="1"/>
</dbReference>
<feature type="domain" description="CBM6" evidence="3">
    <location>
        <begin position="524"/>
        <end position="650"/>
    </location>
</feature>
<dbReference type="Gene3D" id="2.60.120.260">
    <property type="entry name" value="Galactose-binding domain-like"/>
    <property type="match status" value="5"/>
</dbReference>
<feature type="signal peptide" evidence="2">
    <location>
        <begin position="1"/>
        <end position="19"/>
    </location>
</feature>
<dbReference type="PANTHER" id="PTHR47791:SF3">
    <property type="entry name" value="MEIOTICALLY UP-REGULATED GENE 191 PROTEIN"/>
    <property type="match status" value="1"/>
</dbReference>
<dbReference type="InterPro" id="IPR000421">
    <property type="entry name" value="FA58C"/>
</dbReference>
<reference evidence="4 5" key="1">
    <citation type="journal article" date="2019" name="Nat. Med.">
        <title>A library of human gut bacterial isolates paired with longitudinal multiomics data enables mechanistic microbiome research.</title>
        <authorList>
            <person name="Poyet M."/>
            <person name="Groussin M."/>
            <person name="Gibbons S.M."/>
            <person name="Avila-Pacheco J."/>
            <person name="Jiang X."/>
            <person name="Kearney S.M."/>
            <person name="Perrotta A.R."/>
            <person name="Berdy B."/>
            <person name="Zhao S."/>
            <person name="Lieberman T.D."/>
            <person name="Swanson P.K."/>
            <person name="Smith M."/>
            <person name="Roesemann S."/>
            <person name="Alexander J.E."/>
            <person name="Rich S.A."/>
            <person name="Livny J."/>
            <person name="Vlamakis H."/>
            <person name="Clish C."/>
            <person name="Bullock K."/>
            <person name="Deik A."/>
            <person name="Scott J."/>
            <person name="Pierce K.A."/>
            <person name="Xavier R.J."/>
            <person name="Alm E.J."/>
        </authorList>
    </citation>
    <scope>NUCLEOTIDE SEQUENCE [LARGE SCALE GENOMIC DNA]</scope>
    <source>
        <strain evidence="4 5">BIOML-A10</strain>
    </source>
</reference>
<dbReference type="RefSeq" id="WP_130059088.1">
    <property type="nucleotide sequence ID" value="NZ_JADNPJ010000006.1"/>
</dbReference>
<dbReference type="InterPro" id="IPR005084">
    <property type="entry name" value="CBM6"/>
</dbReference>
<organism evidence="4 5">
    <name type="scientific">Bacteroides salyersiae</name>
    <dbReference type="NCBI Taxonomy" id="291644"/>
    <lineage>
        <taxon>Bacteria</taxon>
        <taxon>Pseudomonadati</taxon>
        <taxon>Bacteroidota</taxon>
        <taxon>Bacteroidia</taxon>
        <taxon>Bacteroidales</taxon>
        <taxon>Bacteroidaceae</taxon>
        <taxon>Bacteroides</taxon>
    </lineage>
</organism>
<evidence type="ECO:0000256" key="1">
    <source>
        <dbReference type="ARBA" id="ARBA00022729"/>
    </source>
</evidence>
<dbReference type="SUPFAM" id="SSF48208">
    <property type="entry name" value="Six-hairpin glycosidases"/>
    <property type="match status" value="1"/>
</dbReference>
<name>A0A7J4XIK2_9BACE</name>
<evidence type="ECO:0000256" key="2">
    <source>
        <dbReference type="SAM" id="SignalP"/>
    </source>
</evidence>